<accession>A0AAD5BCT4</accession>
<evidence type="ECO:0000256" key="5">
    <source>
        <dbReference type="ARBA" id="ARBA00022603"/>
    </source>
</evidence>
<dbReference type="AlphaFoldDB" id="A0AAD5BCT4"/>
<keyword evidence="7" id="KW-0949">S-adenosyl-L-methionine</keyword>
<comment type="catalytic activity">
    <reaction evidence="1">
        <text>[phosphatase 2A protein]-C-terminal L-leucine + S-adenosyl-L-methionine = [phosphatase 2A protein]-C-terminal L-leucine methyl ester + S-adenosyl-L-homocysteine</text>
        <dbReference type="Rhea" id="RHEA:48544"/>
        <dbReference type="Rhea" id="RHEA-COMP:12134"/>
        <dbReference type="Rhea" id="RHEA-COMP:12135"/>
        <dbReference type="ChEBI" id="CHEBI:57856"/>
        <dbReference type="ChEBI" id="CHEBI:59789"/>
        <dbReference type="ChEBI" id="CHEBI:90516"/>
        <dbReference type="ChEBI" id="CHEBI:90517"/>
        <dbReference type="EC" id="2.1.1.233"/>
    </reaction>
</comment>
<dbReference type="GO" id="GO:0032259">
    <property type="term" value="P:methylation"/>
    <property type="evidence" value="ECO:0007669"/>
    <property type="project" value="UniProtKB-KW"/>
</dbReference>
<dbReference type="CDD" id="cd02440">
    <property type="entry name" value="AdoMet_MTases"/>
    <property type="match status" value="1"/>
</dbReference>
<dbReference type="PANTHER" id="PTHR13600:SF21">
    <property type="entry name" value="LEUCINE CARBOXYL METHYLTRANSFERASE 1"/>
    <property type="match status" value="1"/>
</dbReference>
<dbReference type="Gene3D" id="3.40.50.150">
    <property type="entry name" value="Vaccinia Virus protein VP39"/>
    <property type="match status" value="2"/>
</dbReference>
<evidence type="ECO:0000313" key="13">
    <source>
        <dbReference type="Proteomes" id="UP001204833"/>
    </source>
</evidence>
<dbReference type="EC" id="2.1.1.233" evidence="3"/>
<keyword evidence="5" id="KW-0489">Methyltransferase</keyword>
<comment type="caution">
    <text evidence="12">The sequence shown here is derived from an EMBL/GenBank/DDBJ whole genome shotgun (WGS) entry which is preliminary data.</text>
</comment>
<dbReference type="PANTHER" id="PTHR13600">
    <property type="entry name" value="LEUCINE CARBOXYL METHYLTRANSFERASE"/>
    <property type="match status" value="1"/>
</dbReference>
<evidence type="ECO:0000256" key="1">
    <source>
        <dbReference type="ARBA" id="ARBA00000724"/>
    </source>
</evidence>
<dbReference type="SUPFAM" id="SSF53335">
    <property type="entry name" value="S-adenosyl-L-methionine-dependent methyltransferases"/>
    <property type="match status" value="2"/>
</dbReference>
<dbReference type="GeneID" id="76152231"/>
<evidence type="ECO:0000256" key="10">
    <source>
        <dbReference type="SAM" id="MobiDB-lite"/>
    </source>
</evidence>
<sequence length="598" mass="68451">MATTPSLPVSQDINPSEQENTYVHDVYNEIASHFSKTRYKPWPIVERFLTGRPKYSVGLDVGCGNGKYLNVNQDLFIIGSDRSSGLINCAQEVSNNQYNLAIADGLSLPHPNDEFDFAISIAVIHHFATEERRIQAISHILSKLKKGAQCLIYCWALEQENSRRGYREGDDQDVLIPWVLHNVSKHSKKKNSAGDNSTCAGDATREKAQPNETKYRYYHLYKRGELSENALATGLCTVADEGATDLDALSCRYNMDIKRYLDPPDEYIEDLMKSYNSYLQFCTGYTSLSSSRSLKSLFQERKLPIINRGTYLRTKAITDVVEEFIREFENCQIISLGSGSDTRAFSILEKSPHVVYHEIDFADTAKIKKLGIMKNNKLRQLFGIDENVPEIESREAFDAFDPDLHYKNYHLHGADLREAHAYSEWKGLNFDLPTIVLSECVLCYLSPEEYSSTIKYWTNLGNNLTGILIYEPMSLRDSFGQTMYQNLQGRGLNLQTFDKYPNLESRLEFLKQECNLSRLRMTTLSSVGGYSKTQNTEDKSWIGAEDLRRINSLEFVDEIEEIRLLLEHYCLCYGEFRGSKRASSFKGIDQWPWHVKSI</sequence>
<reference evidence="12 13" key="1">
    <citation type="journal article" date="2022" name="DNA Res.">
        <title>Genome analysis of five recently described species of the CUG-Ser clade uncovers Candida theae as a new hybrid lineage with pathogenic potential in the Candida parapsilosis species complex.</title>
        <authorList>
            <person name="Mixao V."/>
            <person name="Del Olmo V."/>
            <person name="Hegedusova E."/>
            <person name="Saus E."/>
            <person name="Pryszcz L."/>
            <person name="Cillingova A."/>
            <person name="Nosek J."/>
            <person name="Gabaldon T."/>
        </authorList>
    </citation>
    <scope>NUCLEOTIDE SEQUENCE [LARGE SCALE GENOMIC DNA]</scope>
    <source>
        <strain evidence="12 13">CBS 12239</strain>
    </source>
</reference>
<evidence type="ECO:0000313" key="12">
    <source>
        <dbReference type="EMBL" id="KAI5952139.1"/>
    </source>
</evidence>
<name>A0AAD5BCT4_9ASCO</name>
<dbReference type="InterPro" id="IPR029063">
    <property type="entry name" value="SAM-dependent_MTases_sf"/>
</dbReference>
<evidence type="ECO:0000256" key="8">
    <source>
        <dbReference type="ARBA" id="ARBA00029681"/>
    </source>
</evidence>
<dbReference type="Proteomes" id="UP001204833">
    <property type="component" value="Unassembled WGS sequence"/>
</dbReference>
<evidence type="ECO:0000256" key="3">
    <source>
        <dbReference type="ARBA" id="ARBA00012834"/>
    </source>
</evidence>
<dbReference type="InterPro" id="IPR007213">
    <property type="entry name" value="Ppm1/Ppm2/Tcmp"/>
</dbReference>
<dbReference type="InterPro" id="IPR016651">
    <property type="entry name" value="LCMT1"/>
</dbReference>
<feature type="region of interest" description="Disordered" evidence="10">
    <location>
        <begin position="187"/>
        <end position="206"/>
    </location>
</feature>
<evidence type="ECO:0000256" key="6">
    <source>
        <dbReference type="ARBA" id="ARBA00022679"/>
    </source>
</evidence>
<proteinExistence type="inferred from homology"/>
<evidence type="ECO:0000259" key="11">
    <source>
        <dbReference type="Pfam" id="PF08241"/>
    </source>
</evidence>
<dbReference type="EMBL" id="JAIHNG010000150">
    <property type="protein sequence ID" value="KAI5952139.1"/>
    <property type="molecule type" value="Genomic_DNA"/>
</dbReference>
<evidence type="ECO:0000256" key="7">
    <source>
        <dbReference type="ARBA" id="ARBA00022691"/>
    </source>
</evidence>
<evidence type="ECO:0000256" key="2">
    <source>
        <dbReference type="ARBA" id="ARBA00010703"/>
    </source>
</evidence>
<dbReference type="Pfam" id="PF08241">
    <property type="entry name" value="Methyltransf_11"/>
    <property type="match status" value="1"/>
</dbReference>
<organism evidence="12 13">
    <name type="scientific">Candida theae</name>
    <dbReference type="NCBI Taxonomy" id="1198502"/>
    <lineage>
        <taxon>Eukaryota</taxon>
        <taxon>Fungi</taxon>
        <taxon>Dikarya</taxon>
        <taxon>Ascomycota</taxon>
        <taxon>Saccharomycotina</taxon>
        <taxon>Pichiomycetes</taxon>
        <taxon>Debaryomycetaceae</taxon>
        <taxon>Candida/Lodderomyces clade</taxon>
        <taxon>Candida</taxon>
    </lineage>
</organism>
<comment type="similarity">
    <text evidence="2">Belongs to the methyltransferase superfamily. LCMT family.</text>
</comment>
<protein>
    <recommendedName>
        <fullName evidence="4">Leucine carboxyl methyltransferase 1</fullName>
        <ecNumber evidence="3">2.1.1.233</ecNumber>
    </recommendedName>
    <alternativeName>
        <fullName evidence="8">Protein phosphatase methyltransferase 1</fullName>
    </alternativeName>
    <alternativeName>
        <fullName evidence="9">[Phosphatase 2A protein]-leucine-carboxy methyltransferase 1</fullName>
    </alternativeName>
</protein>
<dbReference type="InterPro" id="IPR013216">
    <property type="entry name" value="Methyltransf_11"/>
</dbReference>
<dbReference type="RefSeq" id="XP_051607344.1">
    <property type="nucleotide sequence ID" value="XM_051753669.1"/>
</dbReference>
<dbReference type="GO" id="GO:0018423">
    <property type="term" value="F:protein C-terminal leucine carboxyl O-methyltransferase activity"/>
    <property type="evidence" value="ECO:0007669"/>
    <property type="project" value="UniProtKB-EC"/>
</dbReference>
<keyword evidence="13" id="KW-1185">Reference proteome</keyword>
<feature type="domain" description="Methyltransferase type 11" evidence="11">
    <location>
        <begin position="59"/>
        <end position="151"/>
    </location>
</feature>
<keyword evidence="6" id="KW-0808">Transferase</keyword>
<gene>
    <name evidence="12" type="ORF">KGF57_004187</name>
</gene>
<dbReference type="Pfam" id="PF04072">
    <property type="entry name" value="LCM"/>
    <property type="match status" value="1"/>
</dbReference>
<evidence type="ECO:0000256" key="4">
    <source>
        <dbReference type="ARBA" id="ARBA00017497"/>
    </source>
</evidence>
<evidence type="ECO:0000256" key="9">
    <source>
        <dbReference type="ARBA" id="ARBA00032526"/>
    </source>
</evidence>